<accession>A0A0C3DFT4</accession>
<dbReference type="AlphaFoldDB" id="A0A0C3DFT4"/>
<name>A0A0C3DFT4_9AGAM</name>
<dbReference type="InParanoid" id="A0A0C3DFT4"/>
<proteinExistence type="predicted"/>
<gene>
    <name evidence="1" type="ORF">SCLCIDRAFT_335283</name>
</gene>
<reference evidence="2" key="2">
    <citation type="submission" date="2015-01" db="EMBL/GenBank/DDBJ databases">
        <title>Evolutionary Origins and Diversification of the Mycorrhizal Mutualists.</title>
        <authorList>
            <consortium name="DOE Joint Genome Institute"/>
            <consortium name="Mycorrhizal Genomics Consortium"/>
            <person name="Kohler A."/>
            <person name="Kuo A."/>
            <person name="Nagy L.G."/>
            <person name="Floudas D."/>
            <person name="Copeland A."/>
            <person name="Barry K.W."/>
            <person name="Cichocki N."/>
            <person name="Veneault-Fourrey C."/>
            <person name="LaButti K."/>
            <person name="Lindquist E.A."/>
            <person name="Lipzen A."/>
            <person name="Lundell T."/>
            <person name="Morin E."/>
            <person name="Murat C."/>
            <person name="Riley R."/>
            <person name="Ohm R."/>
            <person name="Sun H."/>
            <person name="Tunlid A."/>
            <person name="Henrissat B."/>
            <person name="Grigoriev I.V."/>
            <person name="Hibbett D.S."/>
            <person name="Martin F."/>
        </authorList>
    </citation>
    <scope>NUCLEOTIDE SEQUENCE [LARGE SCALE GENOMIC DNA]</scope>
    <source>
        <strain evidence="2">Foug A</strain>
    </source>
</reference>
<dbReference type="HOGENOM" id="CLU_2185490_0_0_1"/>
<organism evidence="1 2">
    <name type="scientific">Scleroderma citrinum Foug A</name>
    <dbReference type="NCBI Taxonomy" id="1036808"/>
    <lineage>
        <taxon>Eukaryota</taxon>
        <taxon>Fungi</taxon>
        <taxon>Dikarya</taxon>
        <taxon>Basidiomycota</taxon>
        <taxon>Agaricomycotina</taxon>
        <taxon>Agaricomycetes</taxon>
        <taxon>Agaricomycetidae</taxon>
        <taxon>Boletales</taxon>
        <taxon>Sclerodermatineae</taxon>
        <taxon>Sclerodermataceae</taxon>
        <taxon>Scleroderma</taxon>
    </lineage>
</organism>
<keyword evidence="2" id="KW-1185">Reference proteome</keyword>
<reference evidence="1 2" key="1">
    <citation type="submission" date="2014-04" db="EMBL/GenBank/DDBJ databases">
        <authorList>
            <consortium name="DOE Joint Genome Institute"/>
            <person name="Kuo A."/>
            <person name="Kohler A."/>
            <person name="Nagy L.G."/>
            <person name="Floudas D."/>
            <person name="Copeland A."/>
            <person name="Barry K.W."/>
            <person name="Cichocki N."/>
            <person name="Veneault-Fourrey C."/>
            <person name="LaButti K."/>
            <person name="Lindquist E.A."/>
            <person name="Lipzen A."/>
            <person name="Lundell T."/>
            <person name="Morin E."/>
            <person name="Murat C."/>
            <person name="Sun H."/>
            <person name="Tunlid A."/>
            <person name="Henrissat B."/>
            <person name="Grigoriev I.V."/>
            <person name="Hibbett D.S."/>
            <person name="Martin F."/>
            <person name="Nordberg H.P."/>
            <person name="Cantor M.N."/>
            <person name="Hua S.X."/>
        </authorList>
    </citation>
    <scope>NUCLEOTIDE SEQUENCE [LARGE SCALE GENOMIC DNA]</scope>
    <source>
        <strain evidence="1 2">Foug A</strain>
    </source>
</reference>
<evidence type="ECO:0000313" key="2">
    <source>
        <dbReference type="Proteomes" id="UP000053989"/>
    </source>
</evidence>
<dbReference type="EMBL" id="KN822144">
    <property type="protein sequence ID" value="KIM54951.1"/>
    <property type="molecule type" value="Genomic_DNA"/>
</dbReference>
<dbReference type="Proteomes" id="UP000053989">
    <property type="component" value="Unassembled WGS sequence"/>
</dbReference>
<sequence>MLVLATRPSGKKSSISLMGEDSPSLAEAALGMFTLLQRLPRWRHCPSTVIRYGRFGGQGKAGCGRQAWNPPGYMKRVADSNFPGFPVPQRKLRTLRTQISRLLVEPASR</sequence>
<protein>
    <submittedName>
        <fullName evidence="1">Uncharacterized protein</fullName>
    </submittedName>
</protein>
<evidence type="ECO:0000313" key="1">
    <source>
        <dbReference type="EMBL" id="KIM54951.1"/>
    </source>
</evidence>